<proteinExistence type="predicted"/>
<reference evidence="1" key="1">
    <citation type="submission" date="2018-05" db="EMBL/GenBank/DDBJ databases">
        <authorList>
            <person name="Lanie J.A."/>
            <person name="Ng W.-L."/>
            <person name="Kazmierczak K.M."/>
            <person name="Andrzejewski T.M."/>
            <person name="Davidsen T.M."/>
            <person name="Wayne K.J."/>
            <person name="Tettelin H."/>
            <person name="Glass J.I."/>
            <person name="Rusch D."/>
            <person name="Podicherti R."/>
            <person name="Tsui H.-C.T."/>
            <person name="Winkler M.E."/>
        </authorList>
    </citation>
    <scope>NUCLEOTIDE SEQUENCE</scope>
</reference>
<feature type="non-terminal residue" evidence="1">
    <location>
        <position position="1"/>
    </location>
</feature>
<feature type="non-terminal residue" evidence="1">
    <location>
        <position position="240"/>
    </location>
</feature>
<organism evidence="1">
    <name type="scientific">marine metagenome</name>
    <dbReference type="NCBI Taxonomy" id="408172"/>
    <lineage>
        <taxon>unclassified sequences</taxon>
        <taxon>metagenomes</taxon>
        <taxon>ecological metagenomes</taxon>
    </lineage>
</organism>
<sequence length="240" mass="26635">PIRAMGWVAGKAASNVWENLVMKPSRFATHTGRSLAYLAERGGAEFSNPADWKEAWDASQLEDGSFYRMTTNAAIQRVGGLQTKLLKLWIREGPQGVYDYFETIGEGQDPAQITQMYQNWYERLADNDMVQALEILESGRLTLPDASVRAWNKVMPWDVRPGTKPAVVIGVAGSLATEILLDPLTWVGGFYGKIMKAARAGVRGGQGVDTVDMWRRIAIAENANSRIWMSPRSLTITNEV</sequence>
<protein>
    <submittedName>
        <fullName evidence="1">Uncharacterized protein</fullName>
    </submittedName>
</protein>
<evidence type="ECO:0000313" key="1">
    <source>
        <dbReference type="EMBL" id="SVE33814.1"/>
    </source>
</evidence>
<dbReference type="EMBL" id="UINC01210379">
    <property type="protein sequence ID" value="SVE33814.1"/>
    <property type="molecule type" value="Genomic_DNA"/>
</dbReference>
<accession>A0A383CNX1</accession>
<gene>
    <name evidence="1" type="ORF">METZ01_LOCUS486668</name>
</gene>
<dbReference type="AlphaFoldDB" id="A0A383CNX1"/>
<name>A0A383CNX1_9ZZZZ</name>